<dbReference type="EMBL" id="JANSHE010007725">
    <property type="protein sequence ID" value="KAJ2956966.1"/>
    <property type="molecule type" value="Genomic_DNA"/>
</dbReference>
<sequence>MYLPIKPSVVESKVAVTGANISNASMIGTACSFGTDGSSIPSITVDVGACAQSGQRKSCVATSRTAGGASSSQPGAFPEQLEQKGKHHVDPSNVDGTPRLSTSLVMHDLLAPDHLLLLVPAVAIDDPLADIVEKEIGGGLDDDFLFAV</sequence>
<evidence type="ECO:0000313" key="2">
    <source>
        <dbReference type="Proteomes" id="UP001144978"/>
    </source>
</evidence>
<proteinExistence type="predicted"/>
<protein>
    <submittedName>
        <fullName evidence="1">Uncharacterized protein</fullName>
    </submittedName>
</protein>
<accession>A0ACC1MBE2</accession>
<keyword evidence="2" id="KW-1185">Reference proteome</keyword>
<dbReference type="Proteomes" id="UP001144978">
    <property type="component" value="Unassembled WGS sequence"/>
</dbReference>
<organism evidence="1 2">
    <name type="scientific">Trametes sanguinea</name>
    <dbReference type="NCBI Taxonomy" id="158606"/>
    <lineage>
        <taxon>Eukaryota</taxon>
        <taxon>Fungi</taxon>
        <taxon>Dikarya</taxon>
        <taxon>Basidiomycota</taxon>
        <taxon>Agaricomycotina</taxon>
        <taxon>Agaricomycetes</taxon>
        <taxon>Polyporales</taxon>
        <taxon>Polyporaceae</taxon>
        <taxon>Trametes</taxon>
    </lineage>
</organism>
<evidence type="ECO:0000313" key="1">
    <source>
        <dbReference type="EMBL" id="KAJ2956966.1"/>
    </source>
</evidence>
<comment type="caution">
    <text evidence="1">The sequence shown here is derived from an EMBL/GenBank/DDBJ whole genome shotgun (WGS) entry which is preliminary data.</text>
</comment>
<reference evidence="1" key="1">
    <citation type="submission" date="2022-08" db="EMBL/GenBank/DDBJ databases">
        <title>Genome Sequence of Pycnoporus sanguineus.</title>
        <authorList>
            <person name="Buettner E."/>
        </authorList>
    </citation>
    <scope>NUCLEOTIDE SEQUENCE</scope>
    <source>
        <strain evidence="1">CG-C14</strain>
    </source>
</reference>
<gene>
    <name evidence="1" type="ORF">NUW54_g14632</name>
</gene>
<name>A0ACC1MBE2_9APHY</name>